<reference evidence="9" key="1">
    <citation type="submission" date="2016-05" db="EMBL/GenBank/DDBJ databases">
        <title>Comparative genomics of biotechnologically important yeasts.</title>
        <authorList>
            <consortium name="DOE Joint Genome Institute"/>
            <person name="Riley R."/>
            <person name="Haridas S."/>
            <person name="Wolfe K.H."/>
            <person name="Lopes M.R."/>
            <person name="Hittinger C.T."/>
            <person name="Goker M."/>
            <person name="Salamov A."/>
            <person name="Wisecaver J."/>
            <person name="Long T.M."/>
            <person name="Aerts A.L."/>
            <person name="Barry K."/>
            <person name="Choi C."/>
            <person name="Clum A."/>
            <person name="Coughlan A.Y."/>
            <person name="Deshpande S."/>
            <person name="Douglass A.P."/>
            <person name="Hanson S.J."/>
            <person name="Klenk H.-P."/>
            <person name="Labutti K."/>
            <person name="Lapidus A."/>
            <person name="Lindquist E."/>
            <person name="Lipzen A."/>
            <person name="Meier-Kolthoff J.P."/>
            <person name="Ohm R.A."/>
            <person name="Otillar R.P."/>
            <person name="Pangilinan J."/>
            <person name="Peng Y."/>
            <person name="Rokas A."/>
            <person name="Rosa C.A."/>
            <person name="Scheuner C."/>
            <person name="Sibirny A.A."/>
            <person name="Slot J.C."/>
            <person name="Stielow J.B."/>
            <person name="Sun H."/>
            <person name="Kurtzman C.P."/>
            <person name="Blackwell M."/>
            <person name="Grigoriev I.V."/>
            <person name="Jeffries T.W."/>
        </authorList>
    </citation>
    <scope>NUCLEOTIDE SEQUENCE [LARGE SCALE GENOMIC DNA]</scope>
    <source>
        <strain evidence="9">NRRL Y-17324</strain>
    </source>
</reference>
<dbReference type="AlphaFoldDB" id="A0A1E4SHM5"/>
<accession>A0A1E4SHM5</accession>
<evidence type="ECO:0000259" key="7">
    <source>
        <dbReference type="Pfam" id="PF10277"/>
    </source>
</evidence>
<feature type="transmembrane region" description="Helical" evidence="6">
    <location>
        <begin position="106"/>
        <end position="127"/>
    </location>
</feature>
<dbReference type="STRING" id="984487.A0A1E4SHM5"/>
<dbReference type="OrthoDB" id="10032492at2759"/>
<evidence type="ECO:0000256" key="3">
    <source>
        <dbReference type="ARBA" id="ARBA00022989"/>
    </source>
</evidence>
<feature type="transmembrane region" description="Helical" evidence="6">
    <location>
        <begin position="185"/>
        <end position="209"/>
    </location>
</feature>
<protein>
    <recommendedName>
        <fullName evidence="7">CWH43-like N-terminal domain-containing protein</fullName>
    </recommendedName>
</protein>
<name>A0A1E4SHM5_9ASCO</name>
<dbReference type="InterPro" id="IPR050911">
    <property type="entry name" value="DRAM/TMEM150_Autophagy_Mod"/>
</dbReference>
<evidence type="ECO:0000256" key="2">
    <source>
        <dbReference type="ARBA" id="ARBA00022692"/>
    </source>
</evidence>
<evidence type="ECO:0000256" key="1">
    <source>
        <dbReference type="ARBA" id="ARBA00004127"/>
    </source>
</evidence>
<dbReference type="EMBL" id="KV453912">
    <property type="protein sequence ID" value="ODV78970.1"/>
    <property type="molecule type" value="Genomic_DNA"/>
</dbReference>
<gene>
    <name evidence="8" type="ORF">CANTADRAFT_6167</name>
</gene>
<dbReference type="PANTHER" id="PTHR21324">
    <property type="entry name" value="FASTING-INDUCIBLE INTEGRAL MEMBRANE PROTEIN TM6P1-RELATED"/>
    <property type="match status" value="1"/>
</dbReference>
<dbReference type="GO" id="GO:0005886">
    <property type="term" value="C:plasma membrane"/>
    <property type="evidence" value="ECO:0007669"/>
    <property type="project" value="TreeGrafter"/>
</dbReference>
<dbReference type="InterPro" id="IPR019402">
    <property type="entry name" value="CWH43_N"/>
</dbReference>
<dbReference type="PANTHER" id="PTHR21324:SF2">
    <property type="entry name" value="EG:22E5.9 PROTEIN"/>
    <property type="match status" value="1"/>
</dbReference>
<feature type="compositionally biased region" description="Polar residues" evidence="5">
    <location>
        <begin position="280"/>
        <end position="292"/>
    </location>
</feature>
<feature type="transmembrane region" description="Helical" evidence="6">
    <location>
        <begin position="139"/>
        <end position="164"/>
    </location>
</feature>
<keyword evidence="2 6" id="KW-0812">Transmembrane</keyword>
<feature type="transmembrane region" description="Helical" evidence="6">
    <location>
        <begin position="12"/>
        <end position="37"/>
    </location>
</feature>
<feature type="domain" description="CWH43-like N-terminal" evidence="7">
    <location>
        <begin position="13"/>
        <end position="243"/>
    </location>
</feature>
<evidence type="ECO:0000256" key="4">
    <source>
        <dbReference type="ARBA" id="ARBA00023136"/>
    </source>
</evidence>
<evidence type="ECO:0000313" key="9">
    <source>
        <dbReference type="Proteomes" id="UP000094285"/>
    </source>
</evidence>
<dbReference type="GO" id="GO:0012505">
    <property type="term" value="C:endomembrane system"/>
    <property type="evidence" value="ECO:0007669"/>
    <property type="project" value="UniProtKB-SubCell"/>
</dbReference>
<dbReference type="RefSeq" id="XP_020064092.1">
    <property type="nucleotide sequence ID" value="XM_020210837.1"/>
</dbReference>
<keyword evidence="3 6" id="KW-1133">Transmembrane helix</keyword>
<evidence type="ECO:0000313" key="8">
    <source>
        <dbReference type="EMBL" id="ODV78970.1"/>
    </source>
</evidence>
<organism evidence="8 9">
    <name type="scientific">Suhomyces tanzawaensis NRRL Y-17324</name>
    <dbReference type="NCBI Taxonomy" id="984487"/>
    <lineage>
        <taxon>Eukaryota</taxon>
        <taxon>Fungi</taxon>
        <taxon>Dikarya</taxon>
        <taxon>Ascomycota</taxon>
        <taxon>Saccharomycotina</taxon>
        <taxon>Pichiomycetes</taxon>
        <taxon>Debaryomycetaceae</taxon>
        <taxon>Suhomyces</taxon>
    </lineage>
</organism>
<feature type="region of interest" description="Disordered" evidence="5">
    <location>
        <begin position="280"/>
        <end position="311"/>
    </location>
</feature>
<dbReference type="GeneID" id="30984973"/>
<comment type="subcellular location">
    <subcellularLocation>
        <location evidence="1">Endomembrane system</location>
        <topology evidence="1">Multi-pass membrane protein</topology>
    </subcellularLocation>
</comment>
<sequence>MTHFLLRFKKIHYYIIPLIALVVWWGMLIAMMSAWSIQGHPIYPFMGFVEQDPVYISDIGATNLQPLFISCAGFQAIFFVGTLVMEYYLRTHKKLQPYVSSKQPKFAIASIVCAVIAQLGILFVAIFNTKNFHYVHLSMVGIFIAFAFFACACNFLNSFIFGHYPQRLSPTHEKVIFGRHRWSNIYMVSFFCKCVWLVCAAAFALSFGILMKKGNDSKSAILEWTISFFYGLLLVMWSMDLFPSAVKHYRVRHPNEFDNSFQQDITKEDEERSISTFGAPTYVPNSDPTTPVRNFDPAQRPIIANDPPTAY</sequence>
<keyword evidence="9" id="KW-1185">Reference proteome</keyword>
<dbReference type="Pfam" id="PF10277">
    <property type="entry name" value="Frag1"/>
    <property type="match status" value="1"/>
</dbReference>
<keyword evidence="4 6" id="KW-0472">Membrane</keyword>
<evidence type="ECO:0000256" key="5">
    <source>
        <dbReference type="SAM" id="MobiDB-lite"/>
    </source>
</evidence>
<feature type="transmembrane region" description="Helical" evidence="6">
    <location>
        <begin position="67"/>
        <end position="85"/>
    </location>
</feature>
<evidence type="ECO:0000256" key="6">
    <source>
        <dbReference type="SAM" id="Phobius"/>
    </source>
</evidence>
<feature type="transmembrane region" description="Helical" evidence="6">
    <location>
        <begin position="221"/>
        <end position="242"/>
    </location>
</feature>
<proteinExistence type="predicted"/>
<dbReference type="Proteomes" id="UP000094285">
    <property type="component" value="Unassembled WGS sequence"/>
</dbReference>